<dbReference type="EMBL" id="CP030841">
    <property type="protein sequence ID" value="AXC15986.1"/>
    <property type="molecule type" value="Genomic_DNA"/>
</dbReference>
<protein>
    <submittedName>
        <fullName evidence="2">Uncharacterized protein</fullName>
    </submittedName>
</protein>
<geneLocation type="plasmid" evidence="3">
    <name>pacpol1</name>
</geneLocation>
<evidence type="ECO:0000313" key="3">
    <source>
        <dbReference type="Proteomes" id="UP000253606"/>
    </source>
</evidence>
<reference evidence="2 3" key="1">
    <citation type="journal article" date="2018" name="Front. Microbiol.">
        <title>Hydrolytic Capabilities as a Key to Environmental Success: Chitinolytic and Cellulolytic Acidobacteria From Acidic Sub-arctic Soils and Boreal Peatlands.</title>
        <authorList>
            <person name="Belova S.E."/>
            <person name="Ravin N.V."/>
            <person name="Pankratov T.A."/>
            <person name="Rakitin A.L."/>
            <person name="Ivanova A.A."/>
            <person name="Beletsky A.V."/>
            <person name="Mardanov A.V."/>
            <person name="Sinninghe Damste J.S."/>
            <person name="Dedysh S.N."/>
        </authorList>
    </citation>
    <scope>NUCLEOTIDE SEQUENCE [LARGE SCALE GENOMIC DNA]</scope>
    <source>
        <strain evidence="2 3">SBC82</strain>
        <plasmid evidence="3">pacpol1</plasmid>
    </source>
</reference>
<dbReference type="RefSeq" id="WP_114211195.1">
    <property type="nucleotide sequence ID" value="NZ_CP030841.1"/>
</dbReference>
<feature type="region of interest" description="Disordered" evidence="1">
    <location>
        <begin position="1"/>
        <end position="28"/>
    </location>
</feature>
<evidence type="ECO:0000256" key="1">
    <source>
        <dbReference type="SAM" id="MobiDB-lite"/>
    </source>
</evidence>
<accession>A0A2Z5GBG2</accession>
<name>A0A2Z5GBG2_9BACT</name>
<organism evidence="2 3">
    <name type="scientific">Acidisarcina polymorpha</name>
    <dbReference type="NCBI Taxonomy" id="2211140"/>
    <lineage>
        <taxon>Bacteria</taxon>
        <taxon>Pseudomonadati</taxon>
        <taxon>Acidobacteriota</taxon>
        <taxon>Terriglobia</taxon>
        <taxon>Terriglobales</taxon>
        <taxon>Acidobacteriaceae</taxon>
        <taxon>Acidisarcina</taxon>
    </lineage>
</organism>
<gene>
    <name evidence="2" type="ORF">ACPOL_6776</name>
</gene>
<keyword evidence="2" id="KW-0614">Plasmid</keyword>
<dbReference type="KEGG" id="abas:ACPOL_6776"/>
<evidence type="ECO:0000313" key="2">
    <source>
        <dbReference type="EMBL" id="AXC15986.1"/>
    </source>
</evidence>
<keyword evidence="3" id="KW-1185">Reference proteome</keyword>
<proteinExistence type="predicted"/>
<dbReference type="AlphaFoldDB" id="A0A2Z5GBG2"/>
<dbReference type="Proteomes" id="UP000253606">
    <property type="component" value="Plasmid pACPOL1"/>
</dbReference>
<sequence>MEPIETGAPLDFESRLRRSQGRAGRKHVASAKVTGAEYSQLQVAAQRDGKALSEWAREVLLREARRSPRDPLFTEIVATRMLLNLVLQHIACGELMTAEMFSDMLTKVRTTKHKQALELMEQYATNDPKEI</sequence>
<feature type="compositionally biased region" description="Basic residues" evidence="1">
    <location>
        <begin position="17"/>
        <end position="28"/>
    </location>
</feature>
<dbReference type="OrthoDB" id="118230at2"/>